<dbReference type="SMART" id="SM00998">
    <property type="entry name" value="ADSL_C"/>
    <property type="match status" value="1"/>
</dbReference>
<evidence type="ECO:0000256" key="2">
    <source>
        <dbReference type="NCBIfam" id="TIGR00928"/>
    </source>
</evidence>
<evidence type="ECO:0000256" key="3">
    <source>
        <dbReference type="RuleBase" id="RU361172"/>
    </source>
</evidence>
<dbReference type="GO" id="GO:0016829">
    <property type="term" value="F:lyase activity"/>
    <property type="evidence" value="ECO:0007669"/>
    <property type="project" value="UniProtKB-KW"/>
</dbReference>
<dbReference type="EMBL" id="JBHSKD010000019">
    <property type="protein sequence ID" value="MFC5178125.1"/>
    <property type="molecule type" value="Genomic_DNA"/>
</dbReference>
<sequence>MTAVNVPNVLATRYAGVDLARIWSPEHKIVLERRLWIAVLRAQRDLGVAVPDGVVEDYEAVVEKVDLASIAARERVTRHDVKARIEEFCALAGHEQIHKGMTSRDLTENVEQLQVRQSLELLRDRAVAALARLARLAAEHETTVMAGRSHNVAAQATTLGKRFATVADELMVALERVEDLLGRYPLRGIKGPMGTAQDMLDLLDGDADRLDELERRVAGHLGFDRVLDSVGQVYPRSLDFDVLSSLVQLVAAPSNLATTVRLMAGHELVTEGFQEGQVGSSAMPHKMNTRSCERVNGLAVVLRGYLSMVGELAGDQWNEGDVSCSVVRRVALPDAFFAADGLFQTFLTVLDEFGAFPAVIQRELDRYLPFLATTKVLMAAVRNGVGREAAHEAIKEAAVGVALDMRRGQPENDLLERLARDPRLGLTADQLATLLADPITFTGAAVAQTQAVCRRVGAVVERHPDAAAYTPGAIL</sequence>
<dbReference type="PRINTS" id="PR00149">
    <property type="entry name" value="FUMRATELYASE"/>
</dbReference>
<comment type="pathway">
    <text evidence="3">Purine metabolism; AMP biosynthesis via de novo pathway; AMP from IMP: step 2/2.</text>
</comment>
<comment type="similarity">
    <text evidence="3">Belongs to the lyase 1 family. Adenylosuccinate lyase subfamily.</text>
</comment>
<dbReference type="InterPro" id="IPR020557">
    <property type="entry name" value="Fumarate_lyase_CS"/>
</dbReference>
<dbReference type="Pfam" id="PF00206">
    <property type="entry name" value="Lyase_1"/>
    <property type="match status" value="1"/>
</dbReference>
<dbReference type="InterPro" id="IPR019468">
    <property type="entry name" value="AdenyloSucc_lyase_C"/>
</dbReference>
<dbReference type="Gene3D" id="1.20.200.10">
    <property type="entry name" value="Fumarase/aspartase (Central domain)"/>
    <property type="match status" value="1"/>
</dbReference>
<dbReference type="Proteomes" id="UP001596087">
    <property type="component" value="Unassembled WGS sequence"/>
</dbReference>
<keyword evidence="1 3" id="KW-0456">Lyase</keyword>
<gene>
    <name evidence="5" type="primary">purB</name>
    <name evidence="5" type="ORF">ACFPGP_15690</name>
</gene>
<comment type="catalytic activity">
    <reaction evidence="3">
        <text>N(6)-(1,2-dicarboxyethyl)-AMP = fumarate + AMP</text>
        <dbReference type="Rhea" id="RHEA:16853"/>
        <dbReference type="ChEBI" id="CHEBI:29806"/>
        <dbReference type="ChEBI" id="CHEBI:57567"/>
        <dbReference type="ChEBI" id="CHEBI:456215"/>
        <dbReference type="EC" id="4.3.2.2"/>
    </reaction>
</comment>
<dbReference type="EC" id="4.3.2.2" evidence="2 3"/>
<protein>
    <recommendedName>
        <fullName evidence="2 3">Adenylosuccinate lyase</fullName>
        <shortName evidence="3">ASL</shortName>
        <ecNumber evidence="2 3">4.3.2.2</ecNumber>
    </recommendedName>
    <alternativeName>
        <fullName evidence="3">Adenylosuccinase</fullName>
    </alternativeName>
</protein>
<organism evidence="5 6">
    <name type="scientific">Nocardioides taihuensis</name>
    <dbReference type="NCBI Taxonomy" id="1835606"/>
    <lineage>
        <taxon>Bacteria</taxon>
        <taxon>Bacillati</taxon>
        <taxon>Actinomycetota</taxon>
        <taxon>Actinomycetes</taxon>
        <taxon>Propionibacteriales</taxon>
        <taxon>Nocardioidaceae</taxon>
        <taxon>Nocardioides</taxon>
    </lineage>
</organism>
<keyword evidence="3" id="KW-0658">Purine biosynthesis</keyword>
<comment type="pathway">
    <text evidence="3">Purine metabolism; IMP biosynthesis via de novo pathway; 5-amino-1-(5-phospho-D-ribosyl)imidazole-4-carboxamide from 5-amino-1-(5-phospho-D-ribosyl)imidazole-4-carboxylate: step 2/2.</text>
</comment>
<comment type="catalytic activity">
    <reaction evidence="3">
        <text>(2S)-2-[5-amino-1-(5-phospho-beta-D-ribosyl)imidazole-4-carboxamido]succinate = 5-amino-1-(5-phospho-beta-D-ribosyl)imidazole-4-carboxamide + fumarate</text>
        <dbReference type="Rhea" id="RHEA:23920"/>
        <dbReference type="ChEBI" id="CHEBI:29806"/>
        <dbReference type="ChEBI" id="CHEBI:58443"/>
        <dbReference type="ChEBI" id="CHEBI:58475"/>
        <dbReference type="EC" id="4.3.2.2"/>
    </reaction>
</comment>
<dbReference type="PANTHER" id="PTHR43172:SF1">
    <property type="entry name" value="ADENYLOSUCCINATE LYASE"/>
    <property type="match status" value="1"/>
</dbReference>
<reference evidence="6" key="1">
    <citation type="journal article" date="2019" name="Int. J. Syst. Evol. Microbiol.">
        <title>The Global Catalogue of Microorganisms (GCM) 10K type strain sequencing project: providing services to taxonomists for standard genome sequencing and annotation.</title>
        <authorList>
            <consortium name="The Broad Institute Genomics Platform"/>
            <consortium name="The Broad Institute Genome Sequencing Center for Infectious Disease"/>
            <person name="Wu L."/>
            <person name="Ma J."/>
        </authorList>
    </citation>
    <scope>NUCLEOTIDE SEQUENCE [LARGE SCALE GENOMIC DNA]</scope>
    <source>
        <strain evidence="6">DFY41</strain>
    </source>
</reference>
<dbReference type="InterPro" id="IPR022761">
    <property type="entry name" value="Fumarate_lyase_N"/>
</dbReference>
<feature type="domain" description="Adenylosuccinate lyase C-terminal" evidence="4">
    <location>
        <begin position="368"/>
        <end position="453"/>
    </location>
</feature>
<accession>A0ABW0BM21</accession>
<evidence type="ECO:0000313" key="5">
    <source>
        <dbReference type="EMBL" id="MFC5178125.1"/>
    </source>
</evidence>
<dbReference type="InterPro" id="IPR008948">
    <property type="entry name" value="L-Aspartase-like"/>
</dbReference>
<dbReference type="Gene3D" id="1.10.40.30">
    <property type="entry name" value="Fumarase/aspartase (C-terminal domain)"/>
    <property type="match status" value="1"/>
</dbReference>
<dbReference type="InterPro" id="IPR004769">
    <property type="entry name" value="Pur_lyase"/>
</dbReference>
<proteinExistence type="inferred from homology"/>
<dbReference type="PANTHER" id="PTHR43172">
    <property type="entry name" value="ADENYLOSUCCINATE LYASE"/>
    <property type="match status" value="1"/>
</dbReference>
<dbReference type="Pfam" id="PF10397">
    <property type="entry name" value="ADSL_C"/>
    <property type="match status" value="1"/>
</dbReference>
<evidence type="ECO:0000313" key="6">
    <source>
        <dbReference type="Proteomes" id="UP001596087"/>
    </source>
</evidence>
<name>A0ABW0BM21_9ACTN</name>
<dbReference type="NCBIfam" id="TIGR00928">
    <property type="entry name" value="purB"/>
    <property type="match status" value="1"/>
</dbReference>
<keyword evidence="6" id="KW-1185">Reference proteome</keyword>
<dbReference type="RefSeq" id="WP_378591673.1">
    <property type="nucleotide sequence ID" value="NZ_JBHSKD010000019.1"/>
</dbReference>
<comment type="caution">
    <text evidence="5">The sequence shown here is derived from an EMBL/GenBank/DDBJ whole genome shotgun (WGS) entry which is preliminary data.</text>
</comment>
<dbReference type="SUPFAM" id="SSF48557">
    <property type="entry name" value="L-aspartase-like"/>
    <property type="match status" value="1"/>
</dbReference>
<evidence type="ECO:0000256" key="1">
    <source>
        <dbReference type="ARBA" id="ARBA00023239"/>
    </source>
</evidence>
<dbReference type="PROSITE" id="PS00163">
    <property type="entry name" value="FUMARATE_LYASES"/>
    <property type="match status" value="1"/>
</dbReference>
<dbReference type="Gene3D" id="1.10.275.60">
    <property type="match status" value="1"/>
</dbReference>
<dbReference type="InterPro" id="IPR000362">
    <property type="entry name" value="Fumarate_lyase_fam"/>
</dbReference>
<evidence type="ECO:0000259" key="4">
    <source>
        <dbReference type="SMART" id="SM00998"/>
    </source>
</evidence>